<feature type="domain" description="Sugar 3,4-ketoisomerase QdtA cupin" evidence="1">
    <location>
        <begin position="9"/>
        <end position="129"/>
    </location>
</feature>
<dbReference type="InterPro" id="IPR014710">
    <property type="entry name" value="RmlC-like_jellyroll"/>
</dbReference>
<dbReference type="InterPro" id="IPR008894">
    <property type="entry name" value="QdtA_cupin_dom"/>
</dbReference>
<evidence type="ECO:0000313" key="3">
    <source>
        <dbReference type="Proteomes" id="UP000176897"/>
    </source>
</evidence>
<organism evidence="2 3">
    <name type="scientific">Candidatus Uhrbacteria bacterium RIFCSPLOWO2_01_FULL_47_24</name>
    <dbReference type="NCBI Taxonomy" id="1802401"/>
    <lineage>
        <taxon>Bacteria</taxon>
        <taxon>Candidatus Uhriibacteriota</taxon>
    </lineage>
</organism>
<dbReference type="InterPro" id="IPR011051">
    <property type="entry name" value="RmlC_Cupin_sf"/>
</dbReference>
<dbReference type="CDD" id="cd20292">
    <property type="entry name" value="cupin_QdtA-like"/>
    <property type="match status" value="1"/>
</dbReference>
<reference evidence="2 3" key="1">
    <citation type="journal article" date="2016" name="Nat. Commun.">
        <title>Thousands of microbial genomes shed light on interconnected biogeochemical processes in an aquifer system.</title>
        <authorList>
            <person name="Anantharaman K."/>
            <person name="Brown C.T."/>
            <person name="Hug L.A."/>
            <person name="Sharon I."/>
            <person name="Castelle C.J."/>
            <person name="Probst A.J."/>
            <person name="Thomas B.C."/>
            <person name="Singh A."/>
            <person name="Wilkins M.J."/>
            <person name="Karaoz U."/>
            <person name="Brodie E.L."/>
            <person name="Williams K.H."/>
            <person name="Hubbard S.S."/>
            <person name="Banfield J.F."/>
        </authorList>
    </citation>
    <scope>NUCLEOTIDE SEQUENCE [LARGE SCALE GENOMIC DNA]</scope>
</reference>
<name>A0A1F7URP4_9BACT</name>
<dbReference type="Proteomes" id="UP000176897">
    <property type="component" value="Unassembled WGS sequence"/>
</dbReference>
<dbReference type="SUPFAM" id="SSF51182">
    <property type="entry name" value="RmlC-like cupins"/>
    <property type="match status" value="1"/>
</dbReference>
<dbReference type="EMBL" id="MGEJ01000012">
    <property type="protein sequence ID" value="OGL80919.1"/>
    <property type="molecule type" value="Genomic_DNA"/>
</dbReference>
<protein>
    <recommendedName>
        <fullName evidence="1">Sugar 3,4-ketoisomerase QdtA cupin domain-containing protein</fullName>
    </recommendedName>
</protein>
<proteinExistence type="predicted"/>
<dbReference type="Gene3D" id="2.60.120.10">
    <property type="entry name" value="Jelly Rolls"/>
    <property type="match status" value="1"/>
</dbReference>
<dbReference type="AlphaFoldDB" id="A0A1F7URP4"/>
<evidence type="ECO:0000313" key="2">
    <source>
        <dbReference type="EMBL" id="OGL80919.1"/>
    </source>
</evidence>
<dbReference type="STRING" id="1802401.A3B21_03055"/>
<evidence type="ECO:0000259" key="1">
    <source>
        <dbReference type="Pfam" id="PF05523"/>
    </source>
</evidence>
<accession>A0A1F7URP4</accession>
<comment type="caution">
    <text evidence="2">The sequence shown here is derived from an EMBL/GenBank/DDBJ whole genome shotgun (WGS) entry which is preliminary data.</text>
</comment>
<sequence>MFKKFELKTSESRGYKLTSVEFKDVVPFEVKRVYYFQNEGAGVQTGEHCHKVEEEVFVQVKGSSVAIIDYGQGKMEIPMQGPNDAIYVPNFVWHGFKNMSSDSMIMAISSTNYNPNREDYIEDYEEFKRVSPYYEQ</sequence>
<gene>
    <name evidence="2" type="ORF">A3B21_03055</name>
</gene>
<dbReference type="Pfam" id="PF05523">
    <property type="entry name" value="FdtA"/>
    <property type="match status" value="1"/>
</dbReference>